<keyword evidence="3" id="KW-1185">Reference proteome</keyword>
<dbReference type="RefSeq" id="WP_165299796.1">
    <property type="nucleotide sequence ID" value="NZ_JAAKZZ010000169.1"/>
</dbReference>
<evidence type="ECO:0000313" key="2">
    <source>
        <dbReference type="EMBL" id="NGO70123.1"/>
    </source>
</evidence>
<reference evidence="2 3" key="1">
    <citation type="submission" date="2020-02" db="EMBL/GenBank/DDBJ databases">
        <title>Whole-genome analyses of novel actinobacteria.</title>
        <authorList>
            <person name="Sahin N."/>
            <person name="Tatar D."/>
        </authorList>
    </citation>
    <scope>NUCLEOTIDE SEQUENCE [LARGE SCALE GENOMIC DNA]</scope>
    <source>
        <strain evidence="2 3">SB3404</strain>
    </source>
</reference>
<accession>A0A6G4WYP2</accession>
<dbReference type="EMBL" id="JAAKZZ010000169">
    <property type="protein sequence ID" value="NGO70123.1"/>
    <property type="molecule type" value="Genomic_DNA"/>
</dbReference>
<gene>
    <name evidence="2" type="ORF">G5C65_17525</name>
</gene>
<organism evidence="2 3">
    <name type="scientific">Streptomyces boncukensis</name>
    <dbReference type="NCBI Taxonomy" id="2711219"/>
    <lineage>
        <taxon>Bacteria</taxon>
        <taxon>Bacillati</taxon>
        <taxon>Actinomycetota</taxon>
        <taxon>Actinomycetes</taxon>
        <taxon>Kitasatosporales</taxon>
        <taxon>Streptomycetaceae</taxon>
        <taxon>Streptomyces</taxon>
    </lineage>
</organism>
<evidence type="ECO:0000313" key="3">
    <source>
        <dbReference type="Proteomes" id="UP000477722"/>
    </source>
</evidence>
<name>A0A6G4WYP2_9ACTN</name>
<proteinExistence type="predicted"/>
<sequence length="70" mass="8006">MTLTTQYALDVHRMRAQGLPEPPAPGTHEAKLLRAWWVARREARRQWRADRARTASSAAPRSLRRSTGRA</sequence>
<feature type="region of interest" description="Disordered" evidence="1">
    <location>
        <begin position="47"/>
        <end position="70"/>
    </location>
</feature>
<comment type="caution">
    <text evidence="2">The sequence shown here is derived from an EMBL/GenBank/DDBJ whole genome shotgun (WGS) entry which is preliminary data.</text>
</comment>
<evidence type="ECO:0000256" key="1">
    <source>
        <dbReference type="SAM" id="MobiDB-lite"/>
    </source>
</evidence>
<dbReference type="Proteomes" id="UP000477722">
    <property type="component" value="Unassembled WGS sequence"/>
</dbReference>
<dbReference type="AlphaFoldDB" id="A0A6G4WYP2"/>
<protein>
    <submittedName>
        <fullName evidence="2">Uncharacterized protein</fullName>
    </submittedName>
</protein>